<evidence type="ECO:0000313" key="2">
    <source>
        <dbReference type="Proteomes" id="UP001151760"/>
    </source>
</evidence>
<dbReference type="Proteomes" id="UP001151760">
    <property type="component" value="Unassembled WGS sequence"/>
</dbReference>
<accession>A0ABQ5FIY8</accession>
<comment type="caution">
    <text evidence="1">The sequence shown here is derived from an EMBL/GenBank/DDBJ whole genome shotgun (WGS) entry which is preliminary data.</text>
</comment>
<organism evidence="1 2">
    <name type="scientific">Tanacetum coccineum</name>
    <dbReference type="NCBI Taxonomy" id="301880"/>
    <lineage>
        <taxon>Eukaryota</taxon>
        <taxon>Viridiplantae</taxon>
        <taxon>Streptophyta</taxon>
        <taxon>Embryophyta</taxon>
        <taxon>Tracheophyta</taxon>
        <taxon>Spermatophyta</taxon>
        <taxon>Magnoliopsida</taxon>
        <taxon>eudicotyledons</taxon>
        <taxon>Gunneridae</taxon>
        <taxon>Pentapetalae</taxon>
        <taxon>asterids</taxon>
        <taxon>campanulids</taxon>
        <taxon>Asterales</taxon>
        <taxon>Asteraceae</taxon>
        <taxon>Asteroideae</taxon>
        <taxon>Anthemideae</taxon>
        <taxon>Anthemidinae</taxon>
        <taxon>Tanacetum</taxon>
    </lineage>
</organism>
<protein>
    <submittedName>
        <fullName evidence="1">Uncharacterized protein</fullName>
    </submittedName>
</protein>
<proteinExistence type="predicted"/>
<gene>
    <name evidence="1" type="ORF">Tco_1006045</name>
</gene>
<evidence type="ECO:0000313" key="1">
    <source>
        <dbReference type="EMBL" id="GJT62512.1"/>
    </source>
</evidence>
<keyword evidence="2" id="KW-1185">Reference proteome</keyword>
<reference evidence="1" key="2">
    <citation type="submission" date="2022-01" db="EMBL/GenBank/DDBJ databases">
        <authorList>
            <person name="Yamashiro T."/>
            <person name="Shiraishi A."/>
            <person name="Satake H."/>
            <person name="Nakayama K."/>
        </authorList>
    </citation>
    <scope>NUCLEOTIDE SEQUENCE</scope>
</reference>
<name>A0ABQ5FIY8_9ASTR</name>
<reference evidence="1" key="1">
    <citation type="journal article" date="2022" name="Int. J. Mol. Sci.">
        <title>Draft Genome of Tanacetum Coccineum: Genomic Comparison of Closely Related Tanacetum-Family Plants.</title>
        <authorList>
            <person name="Yamashiro T."/>
            <person name="Shiraishi A."/>
            <person name="Nakayama K."/>
            <person name="Satake H."/>
        </authorList>
    </citation>
    <scope>NUCLEOTIDE SEQUENCE</scope>
</reference>
<sequence length="102" mass="10948">MAAWIIEKALEVALAGLKALAPGLLAKAAELLAKAGTKNVGARCYGGMVTIQMDGKRSESMKRGIEEVEHKVEEVARLLKEHAELKVGEAGDNHPDKVDEKN</sequence>
<dbReference type="EMBL" id="BQNB010017383">
    <property type="protein sequence ID" value="GJT62512.1"/>
    <property type="molecule type" value="Genomic_DNA"/>
</dbReference>